<dbReference type="KEGG" id="hdn:Hden_0948"/>
<organism evidence="3 4">
    <name type="scientific">Hyphomicrobium denitrificans (strain ATCC 51888 / DSM 1869 / NCIMB 11706 / TK 0415)</name>
    <dbReference type="NCBI Taxonomy" id="582899"/>
    <lineage>
        <taxon>Bacteria</taxon>
        <taxon>Pseudomonadati</taxon>
        <taxon>Pseudomonadota</taxon>
        <taxon>Alphaproteobacteria</taxon>
        <taxon>Hyphomicrobiales</taxon>
        <taxon>Hyphomicrobiaceae</taxon>
        <taxon>Hyphomicrobium</taxon>
    </lineage>
</organism>
<dbReference type="Proteomes" id="UP000002033">
    <property type="component" value="Chromosome"/>
</dbReference>
<dbReference type="PANTHER" id="PTHR34477:SF5">
    <property type="entry name" value="BSL5627 PROTEIN"/>
    <property type="match status" value="1"/>
</dbReference>
<name>D8JUH2_HYPDA</name>
<dbReference type="Gene3D" id="3.40.1440.10">
    <property type="entry name" value="GIY-YIG endonuclease"/>
    <property type="match status" value="1"/>
</dbReference>
<sequence>MRVVKPAVYILASKRNGTLYIGVTGDLAARVSIHQQDLEDGFTKRYGVHMLVHYEQFDTMPDAIAREKQLKKFRRADKLALIESGNPQWHDLTSEVQAWRS</sequence>
<dbReference type="InterPro" id="IPR000305">
    <property type="entry name" value="GIY-YIG_endonuc"/>
</dbReference>
<feature type="domain" description="GIY-YIG" evidence="2">
    <location>
        <begin position="4"/>
        <end position="80"/>
    </location>
</feature>
<dbReference type="RefSeq" id="WP_013214977.1">
    <property type="nucleotide sequence ID" value="NC_014313.1"/>
</dbReference>
<comment type="similarity">
    <text evidence="1">Belongs to the UPF0213 family.</text>
</comment>
<dbReference type="OrthoDB" id="287318at2"/>
<dbReference type="eggNOG" id="COG2827">
    <property type="taxonomic scope" value="Bacteria"/>
</dbReference>
<keyword evidence="4" id="KW-1185">Reference proteome</keyword>
<dbReference type="PANTHER" id="PTHR34477">
    <property type="entry name" value="UPF0213 PROTEIN YHBQ"/>
    <property type="match status" value="1"/>
</dbReference>
<evidence type="ECO:0000259" key="2">
    <source>
        <dbReference type="PROSITE" id="PS50164"/>
    </source>
</evidence>
<dbReference type="Pfam" id="PF01541">
    <property type="entry name" value="GIY-YIG"/>
    <property type="match status" value="1"/>
</dbReference>
<dbReference type="HOGENOM" id="CLU_135650_3_1_5"/>
<gene>
    <name evidence="3" type="ordered locus">Hden_0948</name>
</gene>
<dbReference type="InterPro" id="IPR050190">
    <property type="entry name" value="UPF0213_domain"/>
</dbReference>
<evidence type="ECO:0000256" key="1">
    <source>
        <dbReference type="ARBA" id="ARBA00007435"/>
    </source>
</evidence>
<proteinExistence type="inferred from homology"/>
<evidence type="ECO:0000313" key="4">
    <source>
        <dbReference type="Proteomes" id="UP000002033"/>
    </source>
</evidence>
<dbReference type="AlphaFoldDB" id="D8JUH2"/>
<dbReference type="SUPFAM" id="SSF82771">
    <property type="entry name" value="GIY-YIG endonuclease"/>
    <property type="match status" value="1"/>
</dbReference>
<dbReference type="PROSITE" id="PS50164">
    <property type="entry name" value="GIY_YIG"/>
    <property type="match status" value="1"/>
</dbReference>
<reference evidence="4" key="1">
    <citation type="journal article" date="2011" name="J. Bacteriol.">
        <title>Genome sequences of eight morphologically diverse alphaproteobacteria.</title>
        <authorList>
            <consortium name="US DOE Joint Genome Institute"/>
            <person name="Brown P.J."/>
            <person name="Kysela D.T."/>
            <person name="Buechlein A."/>
            <person name="Hemmerich C."/>
            <person name="Brun Y.V."/>
        </authorList>
    </citation>
    <scope>NUCLEOTIDE SEQUENCE [LARGE SCALE GENOMIC DNA]</scope>
    <source>
        <strain evidence="4">ATCC 51888 / DSM 1869 / NCIB 11706 / TK 0415</strain>
    </source>
</reference>
<dbReference type="EMBL" id="CP002083">
    <property type="protein sequence ID" value="ADJ22762.1"/>
    <property type="molecule type" value="Genomic_DNA"/>
</dbReference>
<evidence type="ECO:0000313" key="3">
    <source>
        <dbReference type="EMBL" id="ADJ22762.1"/>
    </source>
</evidence>
<protein>
    <submittedName>
        <fullName evidence="3">Excinuclease ABC C subunit domain protein</fullName>
    </submittedName>
</protein>
<accession>D8JUH2</accession>
<dbReference type="InterPro" id="IPR035901">
    <property type="entry name" value="GIY-YIG_endonuc_sf"/>
</dbReference>
<dbReference type="CDD" id="cd10448">
    <property type="entry name" value="GIY-YIG_unchar_3"/>
    <property type="match status" value="1"/>
</dbReference>